<dbReference type="PROSITE" id="PS51208">
    <property type="entry name" value="AUTOTRANSPORTER"/>
    <property type="match status" value="1"/>
</dbReference>
<dbReference type="Pfam" id="PF03797">
    <property type="entry name" value="Autotransporter"/>
    <property type="match status" value="1"/>
</dbReference>
<dbReference type="InterPro" id="IPR006315">
    <property type="entry name" value="OM_autotransptr_brl_dom"/>
</dbReference>
<evidence type="ECO:0000256" key="2">
    <source>
        <dbReference type="SAM" id="SignalP"/>
    </source>
</evidence>
<dbReference type="Proteomes" id="UP000555546">
    <property type="component" value="Unassembled WGS sequence"/>
</dbReference>
<dbReference type="Gene3D" id="2.160.20.20">
    <property type="match status" value="1"/>
</dbReference>
<gene>
    <name evidence="4" type="ORF">FHS76_003546</name>
</gene>
<evidence type="ECO:0000313" key="5">
    <source>
        <dbReference type="Proteomes" id="UP000555546"/>
    </source>
</evidence>
<dbReference type="SUPFAM" id="SSF103515">
    <property type="entry name" value="Autotransporter"/>
    <property type="match status" value="1"/>
</dbReference>
<dbReference type="Pfam" id="PF12951">
    <property type="entry name" value="PATR"/>
    <property type="match status" value="4"/>
</dbReference>
<evidence type="ECO:0000256" key="1">
    <source>
        <dbReference type="ARBA" id="ARBA00022729"/>
    </source>
</evidence>
<dbReference type="NCBIfam" id="TIGR04393">
    <property type="entry name" value="rpt_T5SS_PEPC"/>
    <property type="match status" value="2"/>
</dbReference>
<protein>
    <submittedName>
        <fullName evidence="4">Outer membrane autotransporter protein</fullName>
    </submittedName>
</protein>
<sequence length="1295" mass="132043">MSMSSPRRQSIRMVLLSGVAASALLCSAPSFAQPSITYTGSVTPPPTAGATDWDFGSVLIVGYNGAGTLDIRDGATVTGGGVILGYSNGIQPASITVDGNGSALLLTHNMDIGEDAGDDATLTVSNGGYVDVASGSGNDVIVGGGTGSTGHVIVTGEGSAFNVHDNVLILGFGGDGDLTIADGGQVTGYQLYLGNWQGSGNATISGQDSSWNGQHGVWVGQFTRGQLDIFDGGSINDNSLQIAYDRNTTGVVNVGGEAGQPARNAGDLNVDKIVFNKNGGGSNGTLNFNTLDGLTVRGDISSSGQGTATINQIAGTTIFTGDDSGFSGTTNVTGGTLLLGNGSTLGGTLNVATGGTFGGDGEVTGTSSFANGSSLSGQSGQQLVFDQGLTLPGGNQVNVVLSGGSSNNALFDVQGDLNLGNSQLNIEQGSAMDVGVYRLFDYTGSKTGTLTIGDVSEGDASDYTIQDNIDHQINLVSQYGRTFFFWDGGTQTGDGAIHGGDGTWDGTSTNWTGADGQMNSKWSGNGFAVFGGDKGTVTIDPGFTPSVNGMQFMEDGYVLQGGTLTLGGKDDPLIIVGDGEVNDADKTATINSVIQGQDGLVKSGLGNLVLGGANTYTGDTTVMRGTLTLGENGSIDSGSEIKLTSDRYGHGTLAIDKTDAGGEFNLANNISGDGNVVQRGAGTTVFSGDNTFTGGLTVEKGIAKAGIADYAFGSGLLTVEKDGTADLANFNETVGGLAGSGHVALGSGTLTLDQDDDTTFSGIMDGAGGLTKNGSGKLTLSGTGSYAGETNVNGGALVQGVAGAFSGASTYSVANYALIDLGGYDTNMAALSNSGTVSFGGTGGATLNVAGDYGGNGGTLVINSVLDGDGSKTDMLKIGGDTSGTTNLKVINRGGLGAQTVNGIEVVDVGGRSDGAFSLMGDFVTKDGKQAVSGGAYAYTLQQGSGSGNDDGNWYLTSQLDGPGPDPRYSPSVPVYEGYLQNMQALNKLPTLQERVGERYWTGQNGDGQNTGAVVDDKGVWARVEGAHNRLEPDTSLTRMTQDINTFIMQAGVDGQFYEGENGRLIAGITGQYGHAKGDISSFDGDGAISTDAWSLGAATTWYGNNGFYLDGQAQVTWFDSDLNSWTANTGLADGRKATGYALSIEAGQRFAIGQNWSLTPQAQLSYSSIDADSFRDTWDSRVSLHDGDSLIGRIGIAANYANAWKGNDGLMVNTTVYGIANLYQEMLGGSSVNVAGVDFDTDNDRTWGGIGAGGTYAWADNKYAVYGEGSINTAFNHFSDSYALKGTAGFKVKW</sequence>
<evidence type="ECO:0000313" key="4">
    <source>
        <dbReference type="EMBL" id="MBB5703637.1"/>
    </source>
</evidence>
<dbReference type="InterPro" id="IPR005546">
    <property type="entry name" value="Autotransporte_beta"/>
</dbReference>
<dbReference type="CDD" id="cd01344">
    <property type="entry name" value="PL2_Passenger_AT"/>
    <property type="match status" value="1"/>
</dbReference>
<dbReference type="InterPro" id="IPR051551">
    <property type="entry name" value="Autotransporter_adhesion"/>
</dbReference>
<keyword evidence="5" id="KW-1185">Reference proteome</keyword>
<dbReference type="PANTHER" id="PTHR35037:SF3">
    <property type="entry name" value="C-TERMINAL REGION OF AIDA-LIKE PROTEIN"/>
    <property type="match status" value="1"/>
</dbReference>
<dbReference type="SMART" id="SM00869">
    <property type="entry name" value="Autotransporter"/>
    <property type="match status" value="1"/>
</dbReference>
<comment type="caution">
    <text evidence="4">The sequence shown here is derived from an EMBL/GenBank/DDBJ whole genome shotgun (WGS) entry which is preliminary data.</text>
</comment>
<organism evidence="4 5">
    <name type="scientific">Brucella daejeonensis</name>
    <dbReference type="NCBI Taxonomy" id="659015"/>
    <lineage>
        <taxon>Bacteria</taxon>
        <taxon>Pseudomonadati</taxon>
        <taxon>Pseudomonadota</taxon>
        <taxon>Alphaproteobacteria</taxon>
        <taxon>Hyphomicrobiales</taxon>
        <taxon>Brucellaceae</taxon>
        <taxon>Brucella/Ochrobactrum group</taxon>
        <taxon>Brucella</taxon>
    </lineage>
</organism>
<accession>A0A7W9AZT9</accession>
<dbReference type="InterPro" id="IPR043990">
    <property type="entry name" value="AC_1"/>
</dbReference>
<dbReference type="Gene3D" id="2.40.128.130">
    <property type="entry name" value="Autotransporter beta-domain"/>
    <property type="match status" value="1"/>
</dbReference>
<dbReference type="InterPro" id="IPR012332">
    <property type="entry name" value="Autotransporter_pectin_lyase_C"/>
</dbReference>
<dbReference type="NCBIfam" id="TIGR01414">
    <property type="entry name" value="autotrans_barl"/>
    <property type="match status" value="1"/>
</dbReference>
<reference evidence="4 5" key="1">
    <citation type="submission" date="2020-08" db="EMBL/GenBank/DDBJ databases">
        <title>Genomic Encyclopedia of Type Strains, Phase IV (KMG-IV): sequencing the most valuable type-strain genomes for metagenomic binning, comparative biology and taxonomic classification.</title>
        <authorList>
            <person name="Goeker M."/>
        </authorList>
    </citation>
    <scope>NUCLEOTIDE SEQUENCE [LARGE SCALE GENOMIC DNA]</scope>
    <source>
        <strain evidence="4 5">DSM 26944</strain>
    </source>
</reference>
<proteinExistence type="predicted"/>
<dbReference type="InterPro" id="IPR036709">
    <property type="entry name" value="Autotransporte_beta_dom_sf"/>
</dbReference>
<keyword evidence="1 2" id="KW-0732">Signal</keyword>
<dbReference type="NCBIfam" id="TIGR02601">
    <property type="entry name" value="autotrns_rpt"/>
    <property type="match status" value="3"/>
</dbReference>
<dbReference type="InterPro" id="IPR030895">
    <property type="entry name" value="T5SS_PEPC_rpt"/>
</dbReference>
<dbReference type="GO" id="GO:0019867">
    <property type="term" value="C:outer membrane"/>
    <property type="evidence" value="ECO:0007669"/>
    <property type="project" value="InterPro"/>
</dbReference>
<dbReference type="Pfam" id="PF18883">
    <property type="entry name" value="AC_1"/>
    <property type="match status" value="1"/>
</dbReference>
<dbReference type="EMBL" id="JACIJG010000016">
    <property type="protein sequence ID" value="MBB5703637.1"/>
    <property type="molecule type" value="Genomic_DNA"/>
</dbReference>
<dbReference type="SUPFAM" id="SSF51126">
    <property type="entry name" value="Pectin lyase-like"/>
    <property type="match status" value="2"/>
</dbReference>
<feature type="chain" id="PRO_5031288899" evidence="2">
    <location>
        <begin position="33"/>
        <end position="1295"/>
    </location>
</feature>
<name>A0A7W9AZT9_9HYPH</name>
<evidence type="ECO:0000259" key="3">
    <source>
        <dbReference type="PROSITE" id="PS51208"/>
    </source>
</evidence>
<feature type="signal peptide" evidence="2">
    <location>
        <begin position="1"/>
        <end position="32"/>
    </location>
</feature>
<dbReference type="InterPro" id="IPR013425">
    <property type="entry name" value="Autotrns_rpt"/>
</dbReference>
<feature type="domain" description="Autotransporter" evidence="3">
    <location>
        <begin position="1013"/>
        <end position="1295"/>
    </location>
</feature>
<dbReference type="PANTHER" id="PTHR35037">
    <property type="entry name" value="C-TERMINAL REGION OF AIDA-LIKE PROTEIN"/>
    <property type="match status" value="1"/>
</dbReference>
<dbReference type="RefSeq" id="WP_183655696.1">
    <property type="nucleotide sequence ID" value="NZ_JACIJG010000016.1"/>
</dbReference>
<dbReference type="InterPro" id="IPR011050">
    <property type="entry name" value="Pectin_lyase_fold/virulence"/>
</dbReference>